<gene>
    <name evidence="1" type="ORF">ACFQMA_05570</name>
</gene>
<proteinExistence type="predicted"/>
<dbReference type="EMBL" id="JBHTAS010000001">
    <property type="protein sequence ID" value="MFC7139307.1"/>
    <property type="molecule type" value="Genomic_DNA"/>
</dbReference>
<dbReference type="AlphaFoldDB" id="A0ABD5Y1G1"/>
<reference evidence="1 2" key="1">
    <citation type="journal article" date="2019" name="Int. J. Syst. Evol. Microbiol.">
        <title>The Global Catalogue of Microorganisms (GCM) 10K type strain sequencing project: providing services to taxonomists for standard genome sequencing and annotation.</title>
        <authorList>
            <consortium name="The Broad Institute Genomics Platform"/>
            <consortium name="The Broad Institute Genome Sequencing Center for Infectious Disease"/>
            <person name="Wu L."/>
            <person name="Ma J."/>
        </authorList>
    </citation>
    <scope>NUCLEOTIDE SEQUENCE [LARGE SCALE GENOMIC DNA]</scope>
    <source>
        <strain evidence="1 2">XZYJT29</strain>
    </source>
</reference>
<dbReference type="GeneID" id="78819559"/>
<name>A0ABD5Y1G1_9EURY</name>
<comment type="caution">
    <text evidence="1">The sequence shown here is derived from an EMBL/GenBank/DDBJ whole genome shotgun (WGS) entry which is preliminary data.</text>
</comment>
<organism evidence="1 2">
    <name type="scientific">Halosimplex aquaticum</name>
    <dbReference type="NCBI Taxonomy" id="3026162"/>
    <lineage>
        <taxon>Archaea</taxon>
        <taxon>Methanobacteriati</taxon>
        <taxon>Methanobacteriota</taxon>
        <taxon>Stenosarchaea group</taxon>
        <taxon>Halobacteria</taxon>
        <taxon>Halobacteriales</taxon>
        <taxon>Haloarculaceae</taxon>
        <taxon>Halosimplex</taxon>
    </lineage>
</organism>
<evidence type="ECO:0000313" key="1">
    <source>
        <dbReference type="EMBL" id="MFC7139307.1"/>
    </source>
</evidence>
<protein>
    <submittedName>
        <fullName evidence="1">DUF5815 family protein</fullName>
    </submittedName>
</protein>
<dbReference type="InterPro" id="IPR043853">
    <property type="entry name" value="DUF5815"/>
</dbReference>
<keyword evidence="2" id="KW-1185">Reference proteome</keyword>
<accession>A0ABD5Y1G1</accession>
<evidence type="ECO:0000313" key="2">
    <source>
        <dbReference type="Proteomes" id="UP001596432"/>
    </source>
</evidence>
<dbReference type="RefSeq" id="WP_274324901.1">
    <property type="nucleotide sequence ID" value="NZ_CP118158.1"/>
</dbReference>
<sequence>MAEPRVPGSEGADIELPCGETVAVHDLDMGLREYECACGDDHAVVMDVHPLGRFVPEFLVEVLTETIETADEFPEFTTAHVMASVMEEFPQEVVVEDVSEDGQAGFSMVWLTDFDARRLHEVVVELVVELMDHAVSHADDEEAAAQFEQWLHEFDVPAFVDQYREEREFETEHDSAV</sequence>
<dbReference type="Proteomes" id="UP001596432">
    <property type="component" value="Unassembled WGS sequence"/>
</dbReference>
<dbReference type="Pfam" id="PF19132">
    <property type="entry name" value="DUF5815"/>
    <property type="match status" value="1"/>
</dbReference>